<dbReference type="PANTHER" id="PTHR15245:SF20">
    <property type="entry name" value="SYMPLEKIN"/>
    <property type="match status" value="1"/>
</dbReference>
<evidence type="ECO:0000313" key="6">
    <source>
        <dbReference type="EMBL" id="KAG7192599.1"/>
    </source>
</evidence>
<keyword evidence="7" id="KW-1185">Reference proteome</keyword>
<dbReference type="EMBL" id="JAHMUF010000017">
    <property type="protein sequence ID" value="KAG7192599.1"/>
    <property type="molecule type" value="Genomic_DNA"/>
</dbReference>
<dbReference type="GeneID" id="66115073"/>
<dbReference type="InterPro" id="IPR021850">
    <property type="entry name" value="Symplekin/Pta1"/>
</dbReference>
<dbReference type="Gene3D" id="1.25.10.10">
    <property type="entry name" value="Leucine-rich Repeat Variant"/>
    <property type="match status" value="1"/>
</dbReference>
<dbReference type="PANTHER" id="PTHR15245">
    <property type="entry name" value="SYMPLEKIN-RELATED"/>
    <property type="match status" value="1"/>
</dbReference>
<evidence type="ECO:0000256" key="4">
    <source>
        <dbReference type="SAM" id="MobiDB-lite"/>
    </source>
</evidence>
<dbReference type="InterPro" id="IPR032460">
    <property type="entry name" value="Symplekin/Pta1_N"/>
</dbReference>
<comment type="subcellular location">
    <subcellularLocation>
        <location evidence="1">Nucleus</location>
    </subcellularLocation>
</comment>
<accession>A0A9P8AHY1</accession>
<dbReference type="RefSeq" id="XP_043048149.1">
    <property type="nucleotide sequence ID" value="XM_043192485.1"/>
</dbReference>
<keyword evidence="3" id="KW-0539">Nucleus</keyword>
<evidence type="ECO:0000256" key="3">
    <source>
        <dbReference type="ARBA" id="ARBA00023242"/>
    </source>
</evidence>
<feature type="compositionally biased region" description="Acidic residues" evidence="4">
    <location>
        <begin position="450"/>
        <end position="460"/>
    </location>
</feature>
<gene>
    <name evidence="6" type="ORF">KQ657_001699</name>
</gene>
<protein>
    <recommendedName>
        <fullName evidence="5">Symplekin/Pta1 N-terminal domain-containing protein</fullName>
    </recommendedName>
</protein>
<dbReference type="GO" id="GO:0006397">
    <property type="term" value="P:mRNA processing"/>
    <property type="evidence" value="ECO:0007669"/>
    <property type="project" value="UniProtKB-KW"/>
</dbReference>
<evidence type="ECO:0000256" key="2">
    <source>
        <dbReference type="ARBA" id="ARBA00022664"/>
    </source>
</evidence>
<dbReference type="GO" id="GO:0005847">
    <property type="term" value="C:mRNA cleavage and polyadenylation specificity factor complex"/>
    <property type="evidence" value="ECO:0007669"/>
    <property type="project" value="TreeGrafter"/>
</dbReference>
<evidence type="ECO:0000259" key="5">
    <source>
        <dbReference type="Pfam" id="PF11935"/>
    </source>
</evidence>
<proteinExistence type="predicted"/>
<feature type="domain" description="Symplekin/Pta1 N-terminal" evidence="5">
    <location>
        <begin position="90"/>
        <end position="322"/>
    </location>
</feature>
<reference evidence="6" key="1">
    <citation type="submission" date="2021-03" db="EMBL/GenBank/DDBJ databases">
        <authorList>
            <person name="Palmer J.M."/>
        </authorList>
    </citation>
    <scope>NUCLEOTIDE SEQUENCE</scope>
    <source>
        <strain evidence="6">ARV_011</strain>
    </source>
</reference>
<name>A0A9P8AHY1_9ASCO</name>
<feature type="compositionally biased region" description="Basic and acidic residues" evidence="4">
    <location>
        <begin position="426"/>
        <end position="449"/>
    </location>
</feature>
<feature type="region of interest" description="Disordered" evidence="4">
    <location>
        <begin position="418"/>
        <end position="465"/>
    </location>
</feature>
<dbReference type="Proteomes" id="UP000790833">
    <property type="component" value="Unassembled WGS sequence"/>
</dbReference>
<dbReference type="OrthoDB" id="331600at2759"/>
<organism evidence="6 7">
    <name type="scientific">Scheffersomyces spartinae</name>
    <dbReference type="NCBI Taxonomy" id="45513"/>
    <lineage>
        <taxon>Eukaryota</taxon>
        <taxon>Fungi</taxon>
        <taxon>Dikarya</taxon>
        <taxon>Ascomycota</taxon>
        <taxon>Saccharomycotina</taxon>
        <taxon>Pichiomycetes</taxon>
        <taxon>Debaryomycetaceae</taxon>
        <taxon>Scheffersomyces</taxon>
    </lineage>
</organism>
<dbReference type="Pfam" id="PF11935">
    <property type="entry name" value="SYMPK_PTA1_N"/>
    <property type="match status" value="1"/>
</dbReference>
<evidence type="ECO:0000313" key="7">
    <source>
        <dbReference type="Proteomes" id="UP000790833"/>
    </source>
</evidence>
<keyword evidence="2" id="KW-0507">mRNA processing</keyword>
<comment type="caution">
    <text evidence="6">The sequence shown here is derived from an EMBL/GenBank/DDBJ whole genome shotgun (WGS) entry which is preliminary data.</text>
</comment>
<dbReference type="InterPro" id="IPR011989">
    <property type="entry name" value="ARM-like"/>
</dbReference>
<evidence type="ECO:0000256" key="1">
    <source>
        <dbReference type="ARBA" id="ARBA00004123"/>
    </source>
</evidence>
<sequence length="729" mass="83976">MASDQADAEMFALLEEAKKLGFSNPQYFPKIFEYIVSMINEHQKVQVTKWCLEFLYQAFSNPEIIDPDTRTQLAMDALDNVLVATRVRDMEVFLLVIDVLVILYKLTFKFITFNDGAGIGIMWQKLLVLKQNLLDKIDTPWPLEMSENDEHDLWRNLTCKCELIKFMAVVIDYQSASNQNGSSNNYFSLSKVNKMHSLIQHSVAEDEASRLVDLLLANISRDILIPQLFTATLNHLMVIMKRKPQFAVKILTVLSKYDSTLKLQSNYQTVEEFKLARKYCDRVAKVFISHALRQNMIPPSFKDILNQKINMLTERGNEIRKKNIFAIDDPTIQKRKWEGFDVPDKQLKVNDYRLLYCLTNPSNELTQFDLSSLPQNILDNMALTALSRVSTRDLARALDIILERYKYNVDLDVHKGGPNKRGKKVKWSDDLDAEDKNGANDHYDDKLYDSEDDDGYEEGEIGEHDTRKRKILNSLPPIKEQSFKQKKEHVSMIIENFFALANSATTSSISTVNNTEEEDATLSGETGVNKELTKTAIKSWKPDSWLLLLSRLATRGMSTAEDSESEDFIQNQELSDMIRNAIFEYFLQDIHGRIDLIISWLNEEWYSEQVLHQKEEQTSPSSSPIYDKWSAKVLDSIIPFLEPKDKKLFIRLVSDLPYLDSSLISRIKSLCVDPLRSGIGFLALQFLIMYRPPVKEVCIDLLRELSTSEQEDLKKEASKLLTKYQPQSV</sequence>
<dbReference type="AlphaFoldDB" id="A0A9P8AHY1"/>